<dbReference type="Pfam" id="PF02470">
    <property type="entry name" value="MlaD"/>
    <property type="match status" value="1"/>
</dbReference>
<proteinExistence type="predicted"/>
<keyword evidence="1" id="KW-0472">Membrane</keyword>
<dbReference type="GO" id="GO:0005576">
    <property type="term" value="C:extracellular region"/>
    <property type="evidence" value="ECO:0007669"/>
    <property type="project" value="TreeGrafter"/>
</dbReference>
<keyword evidence="4" id="KW-1185">Reference proteome</keyword>
<name>A0A6N4WG20_9MYCO</name>
<dbReference type="PANTHER" id="PTHR33371:SF16">
    <property type="entry name" value="MCE-FAMILY PROTEIN MCE3F"/>
    <property type="match status" value="1"/>
</dbReference>
<dbReference type="Proteomes" id="UP000467249">
    <property type="component" value="Chromosome"/>
</dbReference>
<keyword evidence="1" id="KW-0812">Transmembrane</keyword>
<reference evidence="3 4" key="1">
    <citation type="journal article" date="2019" name="Emerg. Microbes Infect.">
        <title>Comprehensive subspecies identification of 175 nontuberculous mycobacteria species based on 7547 genomic profiles.</title>
        <authorList>
            <person name="Matsumoto Y."/>
            <person name="Kinjo T."/>
            <person name="Motooka D."/>
            <person name="Nabeya D."/>
            <person name="Jung N."/>
            <person name="Uechi K."/>
            <person name="Horii T."/>
            <person name="Iida T."/>
            <person name="Fujita J."/>
            <person name="Nakamura S."/>
        </authorList>
    </citation>
    <scope>NUCLEOTIDE SEQUENCE [LARGE SCALE GENOMIC DNA]</scope>
    <source>
        <strain evidence="3 4">JCM 30275</strain>
    </source>
</reference>
<dbReference type="AlphaFoldDB" id="A0A6N4WG20"/>
<evidence type="ECO:0000259" key="2">
    <source>
        <dbReference type="Pfam" id="PF02470"/>
    </source>
</evidence>
<feature type="transmembrane region" description="Helical" evidence="1">
    <location>
        <begin position="7"/>
        <end position="31"/>
    </location>
</feature>
<dbReference type="PANTHER" id="PTHR33371">
    <property type="entry name" value="INTERMEMBRANE PHOSPHOLIPID TRANSPORT SYSTEM BINDING PROTEIN MLAD-RELATED"/>
    <property type="match status" value="1"/>
</dbReference>
<dbReference type="EMBL" id="AP022620">
    <property type="protein sequence ID" value="BBZ78872.1"/>
    <property type="molecule type" value="Genomic_DNA"/>
</dbReference>
<dbReference type="KEGG" id="many:MANY_42090"/>
<accession>A0A6N4WG20</accession>
<sequence>MRAVKNALSFGAMGLIIAIAAAYLASLHLHFRSPDNRTNLSMDVPDVKGLVVGSNVLLRGVSVGKVTKVETTLGQATVDFYVDGRQRVPVDSDIRLDNLSALGETYIGLIPHTDSGPMLTNGQRISTERVVVPPSISELATSVVRVLNQSDPQQLSSITKEADEALPDPEETLPNLVRASQLLNQMVGSMNGDGQRVLGNAQTLLQNAGWVGPTLARLGPEVGSAGDSLGATFHSMMSTVVWDNPRNMKLFGKFLQRIQDFLDSRGGDIKVLTQALTPQFQGIGGALMNIDTGQMLSNVLAGIPEDGAITLHVKVPDQ</sequence>
<keyword evidence="1" id="KW-1133">Transmembrane helix</keyword>
<gene>
    <name evidence="3" type="ORF">MANY_42090</name>
</gene>
<evidence type="ECO:0000256" key="1">
    <source>
        <dbReference type="SAM" id="Phobius"/>
    </source>
</evidence>
<evidence type="ECO:0000313" key="4">
    <source>
        <dbReference type="Proteomes" id="UP000467249"/>
    </source>
</evidence>
<protein>
    <recommendedName>
        <fullName evidence="2">Mce/MlaD domain-containing protein</fullName>
    </recommendedName>
</protein>
<dbReference type="InterPro" id="IPR052336">
    <property type="entry name" value="MlaD_Phospholipid_Transporter"/>
</dbReference>
<feature type="domain" description="Mce/MlaD" evidence="2">
    <location>
        <begin position="40"/>
        <end position="111"/>
    </location>
</feature>
<organism evidence="3 4">
    <name type="scientific">Mycolicibacterium anyangense</name>
    <dbReference type="NCBI Taxonomy" id="1431246"/>
    <lineage>
        <taxon>Bacteria</taxon>
        <taxon>Bacillati</taxon>
        <taxon>Actinomycetota</taxon>
        <taxon>Actinomycetes</taxon>
        <taxon>Mycobacteriales</taxon>
        <taxon>Mycobacteriaceae</taxon>
        <taxon>Mycolicibacterium</taxon>
    </lineage>
</organism>
<dbReference type="InterPro" id="IPR003399">
    <property type="entry name" value="Mce/MlaD"/>
</dbReference>
<evidence type="ECO:0000313" key="3">
    <source>
        <dbReference type="EMBL" id="BBZ78872.1"/>
    </source>
</evidence>
<dbReference type="RefSeq" id="WP_163805954.1">
    <property type="nucleotide sequence ID" value="NZ_AP022620.1"/>
</dbReference>